<reference evidence="2 3" key="1">
    <citation type="submission" date="2014-04" db="EMBL/GenBank/DDBJ databases">
        <authorList>
            <consortium name="DOE Joint Genome Institute"/>
            <person name="Kuo A."/>
            <person name="Zuccaro A."/>
            <person name="Kohler A."/>
            <person name="Nagy L.G."/>
            <person name="Floudas D."/>
            <person name="Copeland A."/>
            <person name="Barry K.W."/>
            <person name="Cichocki N."/>
            <person name="Veneault-Fourrey C."/>
            <person name="LaButti K."/>
            <person name="Lindquist E.A."/>
            <person name="Lipzen A."/>
            <person name="Lundell T."/>
            <person name="Morin E."/>
            <person name="Murat C."/>
            <person name="Sun H."/>
            <person name="Tunlid A."/>
            <person name="Henrissat B."/>
            <person name="Grigoriev I.V."/>
            <person name="Hibbett D.S."/>
            <person name="Martin F."/>
            <person name="Nordberg H.P."/>
            <person name="Cantor M.N."/>
            <person name="Hua S.X."/>
        </authorList>
    </citation>
    <scope>NUCLEOTIDE SEQUENCE [LARGE SCALE GENOMIC DNA]</scope>
    <source>
        <strain evidence="2 3">MAFF 305830</strain>
    </source>
</reference>
<dbReference type="EMBL" id="KN824638">
    <property type="protein sequence ID" value="KIM19533.1"/>
    <property type="molecule type" value="Genomic_DNA"/>
</dbReference>
<name>A0A0C2VYZ6_SERVB</name>
<organism evidence="2 3">
    <name type="scientific">Serendipita vermifera MAFF 305830</name>
    <dbReference type="NCBI Taxonomy" id="933852"/>
    <lineage>
        <taxon>Eukaryota</taxon>
        <taxon>Fungi</taxon>
        <taxon>Dikarya</taxon>
        <taxon>Basidiomycota</taxon>
        <taxon>Agaricomycotina</taxon>
        <taxon>Agaricomycetes</taxon>
        <taxon>Sebacinales</taxon>
        <taxon>Serendipitaceae</taxon>
        <taxon>Serendipita</taxon>
    </lineage>
</organism>
<protein>
    <submittedName>
        <fullName evidence="2">Uncharacterized protein</fullName>
    </submittedName>
</protein>
<dbReference type="HOGENOM" id="CLU_1928883_0_0_1"/>
<gene>
    <name evidence="2" type="ORF">M408DRAFT_334365</name>
</gene>
<keyword evidence="3" id="KW-1185">Reference proteome</keyword>
<accession>A0A0C2VYZ6</accession>
<dbReference type="Proteomes" id="UP000054097">
    <property type="component" value="Unassembled WGS sequence"/>
</dbReference>
<reference evidence="3" key="2">
    <citation type="submission" date="2015-01" db="EMBL/GenBank/DDBJ databases">
        <title>Evolutionary Origins and Diversification of the Mycorrhizal Mutualists.</title>
        <authorList>
            <consortium name="DOE Joint Genome Institute"/>
            <consortium name="Mycorrhizal Genomics Consortium"/>
            <person name="Kohler A."/>
            <person name="Kuo A."/>
            <person name="Nagy L.G."/>
            <person name="Floudas D."/>
            <person name="Copeland A."/>
            <person name="Barry K.W."/>
            <person name="Cichocki N."/>
            <person name="Veneault-Fourrey C."/>
            <person name="LaButti K."/>
            <person name="Lindquist E.A."/>
            <person name="Lipzen A."/>
            <person name="Lundell T."/>
            <person name="Morin E."/>
            <person name="Murat C."/>
            <person name="Riley R."/>
            <person name="Ohm R."/>
            <person name="Sun H."/>
            <person name="Tunlid A."/>
            <person name="Henrissat B."/>
            <person name="Grigoriev I.V."/>
            <person name="Hibbett D.S."/>
            <person name="Martin F."/>
        </authorList>
    </citation>
    <scope>NUCLEOTIDE SEQUENCE [LARGE SCALE GENOMIC DNA]</scope>
    <source>
        <strain evidence="3">MAFF 305830</strain>
    </source>
</reference>
<proteinExistence type="predicted"/>
<sequence>MQNWGIKGDGFRFRVQGRRDADSKYKTQIVDESRRDHIYIEVPNPTSSKSLTHSKKNLSENRGNRKLRQLMKNGALLTMRARKATPSMIHTRDQDPIHPRAMVMKPMILQTSTITSRAIIRTVIQFPKKSP</sequence>
<evidence type="ECO:0000313" key="2">
    <source>
        <dbReference type="EMBL" id="KIM19533.1"/>
    </source>
</evidence>
<feature type="region of interest" description="Disordered" evidence="1">
    <location>
        <begin position="43"/>
        <end position="62"/>
    </location>
</feature>
<evidence type="ECO:0000256" key="1">
    <source>
        <dbReference type="SAM" id="MobiDB-lite"/>
    </source>
</evidence>
<dbReference type="AlphaFoldDB" id="A0A0C2VYZ6"/>
<evidence type="ECO:0000313" key="3">
    <source>
        <dbReference type="Proteomes" id="UP000054097"/>
    </source>
</evidence>